<protein>
    <submittedName>
        <fullName evidence="2">Uncharacterized protein</fullName>
    </submittedName>
</protein>
<organism evidence="2 3">
    <name type="scientific">Heterobasidion irregulare (strain TC 32-1)</name>
    <dbReference type="NCBI Taxonomy" id="747525"/>
    <lineage>
        <taxon>Eukaryota</taxon>
        <taxon>Fungi</taxon>
        <taxon>Dikarya</taxon>
        <taxon>Basidiomycota</taxon>
        <taxon>Agaricomycotina</taxon>
        <taxon>Agaricomycetes</taxon>
        <taxon>Russulales</taxon>
        <taxon>Bondarzewiaceae</taxon>
        <taxon>Heterobasidion</taxon>
        <taxon>Heterobasidion annosum species complex</taxon>
    </lineage>
</organism>
<evidence type="ECO:0000313" key="3">
    <source>
        <dbReference type="Proteomes" id="UP000030671"/>
    </source>
</evidence>
<sequence length="217" mass="22823">LQKDRSTSRGREFSSSGRGGVGNFRQPSVSRGTVDRTSIDGPDDFSPTRGRERNNAFNSTDKVVSVGRGGAGNIRSPSRARGEDLSDDRDRIRAIDESNENHAYSSGRGGLGNITVSKSRSRSRGPGNVLVHGTGRGGVGNIKRGEPVDVEIRQVEDVERAAYPVSPGVHSTGRGGVANLTETTAPPIERVPPGPGHPHASHAHEFESTGRGGAGNI</sequence>
<reference evidence="2 3" key="1">
    <citation type="journal article" date="2012" name="New Phytol.">
        <title>Insight into trade-off between wood decay and parasitism from the genome of a fungal forest pathogen.</title>
        <authorList>
            <person name="Olson A."/>
            <person name="Aerts A."/>
            <person name="Asiegbu F."/>
            <person name="Belbahri L."/>
            <person name="Bouzid O."/>
            <person name="Broberg A."/>
            <person name="Canback B."/>
            <person name="Coutinho P.M."/>
            <person name="Cullen D."/>
            <person name="Dalman K."/>
            <person name="Deflorio G."/>
            <person name="van Diepen L.T."/>
            <person name="Dunand C."/>
            <person name="Duplessis S."/>
            <person name="Durling M."/>
            <person name="Gonthier P."/>
            <person name="Grimwood J."/>
            <person name="Fossdal C.G."/>
            <person name="Hansson D."/>
            <person name="Henrissat B."/>
            <person name="Hietala A."/>
            <person name="Himmelstrand K."/>
            <person name="Hoffmeister D."/>
            <person name="Hogberg N."/>
            <person name="James T.Y."/>
            <person name="Karlsson M."/>
            <person name="Kohler A."/>
            <person name="Kues U."/>
            <person name="Lee Y.H."/>
            <person name="Lin Y.C."/>
            <person name="Lind M."/>
            <person name="Lindquist E."/>
            <person name="Lombard V."/>
            <person name="Lucas S."/>
            <person name="Lunden K."/>
            <person name="Morin E."/>
            <person name="Murat C."/>
            <person name="Park J."/>
            <person name="Raffaello T."/>
            <person name="Rouze P."/>
            <person name="Salamov A."/>
            <person name="Schmutz J."/>
            <person name="Solheim H."/>
            <person name="Stahlberg J."/>
            <person name="Velez H."/>
            <person name="de Vries R.P."/>
            <person name="Wiebenga A."/>
            <person name="Woodward S."/>
            <person name="Yakovlev I."/>
            <person name="Garbelotto M."/>
            <person name="Martin F."/>
            <person name="Grigoriev I.V."/>
            <person name="Stenlid J."/>
        </authorList>
    </citation>
    <scope>NUCLEOTIDE SEQUENCE [LARGE SCALE GENOMIC DNA]</scope>
    <source>
        <strain evidence="2 3">TC 32-1</strain>
    </source>
</reference>
<feature type="non-terminal residue" evidence="2">
    <location>
        <position position="217"/>
    </location>
</feature>
<dbReference type="PANTHER" id="PTHR34693">
    <property type="entry name" value="PROTEIN PAR32"/>
    <property type="match status" value="1"/>
</dbReference>
<dbReference type="RefSeq" id="XP_009544493.1">
    <property type="nucleotide sequence ID" value="XM_009546198.1"/>
</dbReference>
<dbReference type="KEGG" id="hir:HETIRDRAFT_241999"/>
<dbReference type="InParanoid" id="W4KIJ4"/>
<proteinExistence type="predicted"/>
<accession>W4KIJ4</accession>
<gene>
    <name evidence="2" type="ORF">HETIRDRAFT_241999</name>
</gene>
<feature type="compositionally biased region" description="Basic and acidic residues" evidence="1">
    <location>
        <begin position="80"/>
        <end position="100"/>
    </location>
</feature>
<dbReference type="AlphaFoldDB" id="W4KIJ4"/>
<dbReference type="GeneID" id="20668915"/>
<evidence type="ECO:0000313" key="2">
    <source>
        <dbReference type="EMBL" id="ETW84866.1"/>
    </source>
</evidence>
<feature type="compositionally biased region" description="Basic and acidic residues" evidence="1">
    <location>
        <begin position="1"/>
        <end position="12"/>
    </location>
</feature>
<dbReference type="Pfam" id="PF12223">
    <property type="entry name" value="DUF3602"/>
    <property type="match status" value="2"/>
</dbReference>
<keyword evidence="3" id="KW-1185">Reference proteome</keyword>
<name>W4KIJ4_HETIT</name>
<dbReference type="InterPro" id="IPR053203">
    <property type="entry name" value="Cisplatin_resist-associated"/>
</dbReference>
<feature type="region of interest" description="Disordered" evidence="1">
    <location>
        <begin position="163"/>
        <end position="217"/>
    </location>
</feature>
<dbReference type="eggNOG" id="ENOG502SB46">
    <property type="taxonomic scope" value="Eukaryota"/>
</dbReference>
<dbReference type="InterPro" id="IPR022024">
    <property type="entry name" value="DUF3602"/>
</dbReference>
<feature type="non-terminal residue" evidence="2">
    <location>
        <position position="1"/>
    </location>
</feature>
<dbReference type="Proteomes" id="UP000030671">
    <property type="component" value="Unassembled WGS sequence"/>
</dbReference>
<evidence type="ECO:0000256" key="1">
    <source>
        <dbReference type="SAM" id="MobiDB-lite"/>
    </source>
</evidence>
<dbReference type="OrthoDB" id="2537432at2759"/>
<dbReference type="HOGENOM" id="CLU_073637_0_0_1"/>
<feature type="region of interest" description="Disordered" evidence="1">
    <location>
        <begin position="1"/>
        <end position="143"/>
    </location>
</feature>
<dbReference type="PANTHER" id="PTHR34693:SF1">
    <property type="entry name" value="PROTEIN PAR32"/>
    <property type="match status" value="1"/>
</dbReference>
<dbReference type="EMBL" id="KI925456">
    <property type="protein sequence ID" value="ETW84866.1"/>
    <property type="molecule type" value="Genomic_DNA"/>
</dbReference>